<dbReference type="Proteomes" id="UP000003751">
    <property type="component" value="Unassembled WGS sequence"/>
</dbReference>
<keyword evidence="3" id="KW-0413">Isomerase</keyword>
<dbReference type="Gene3D" id="3.40.30.10">
    <property type="entry name" value="Glutaredoxin"/>
    <property type="match status" value="1"/>
</dbReference>
<evidence type="ECO:0000313" key="5">
    <source>
        <dbReference type="Proteomes" id="UP000184203"/>
    </source>
</evidence>
<dbReference type="InterPro" id="IPR036249">
    <property type="entry name" value="Thioredoxin-like_sf"/>
</dbReference>
<gene>
    <name evidence="3" type="ORF">SAMN05444342_0865</name>
    <name evidence="2" type="ORF">ZOD2009_06974</name>
</gene>
<dbReference type="STRING" id="797209.GCA_000376445_00075"/>
<dbReference type="AlphaFoldDB" id="E7QRH2"/>
<keyword evidence="5" id="KW-1185">Reference proteome</keyword>
<feature type="domain" description="Thioredoxin" evidence="1">
    <location>
        <begin position="115"/>
        <end position="214"/>
    </location>
</feature>
<organism evidence="2 4">
    <name type="scientific">Haladaptatus paucihalophilus DX253</name>
    <dbReference type="NCBI Taxonomy" id="797209"/>
    <lineage>
        <taxon>Archaea</taxon>
        <taxon>Methanobacteriati</taxon>
        <taxon>Methanobacteriota</taxon>
        <taxon>Stenosarchaea group</taxon>
        <taxon>Halobacteria</taxon>
        <taxon>Halobacteriales</taxon>
        <taxon>Haladaptataceae</taxon>
        <taxon>Haladaptatus</taxon>
    </lineage>
</organism>
<dbReference type="eggNOG" id="arCOG01972">
    <property type="taxonomic scope" value="Archaea"/>
</dbReference>
<accession>E7QRH2</accession>
<dbReference type="CDD" id="cd02947">
    <property type="entry name" value="TRX_family"/>
    <property type="match status" value="1"/>
</dbReference>
<dbReference type="OrthoDB" id="304286at2157"/>
<sequence length="218" mass="23973">MSETSSSDALFDILVDEGVVIENGTVALTDDFEHRWSIYYDTYASITPEAFAESIAETFHISRDEALNSGVTRAGFSYYLALRAHLDGEYTEGELGLMSEMVAEVGPSSPVPDGVNHLSDDTYRDFLETHPACIVSVWKRDCEPCEAVAAKLPELRAGIPDDVAFAGIDGDDVVAFRREFEVTEAPSFLCFRDGEYRETVTGAIGTDALVESLREVYD</sequence>
<name>E7QRH2_HALPU</name>
<dbReference type="EMBL" id="AEMG01000006">
    <property type="protein sequence ID" value="EFW92591.1"/>
    <property type="molecule type" value="Genomic_DNA"/>
</dbReference>
<protein>
    <submittedName>
        <fullName evidence="2 3">Thioredoxin</fullName>
    </submittedName>
</protein>
<dbReference type="EMBL" id="FRAN01000001">
    <property type="protein sequence ID" value="SHK18249.1"/>
    <property type="molecule type" value="Genomic_DNA"/>
</dbReference>
<dbReference type="SUPFAM" id="SSF52833">
    <property type="entry name" value="Thioredoxin-like"/>
    <property type="match status" value="1"/>
</dbReference>
<dbReference type="GO" id="GO:0016853">
    <property type="term" value="F:isomerase activity"/>
    <property type="evidence" value="ECO:0007669"/>
    <property type="project" value="UniProtKB-KW"/>
</dbReference>
<reference evidence="2 4" key="1">
    <citation type="journal article" date="2014" name="ISME J.">
        <title>Trehalose/2-sulfotrehalose biosynthesis and glycine-betaine uptake are widely spread mechanisms for osmoadaptation in the Halobacteriales.</title>
        <authorList>
            <person name="Youssef N.H."/>
            <person name="Savage-Ashlock K.N."/>
            <person name="McCully A.L."/>
            <person name="Luedtke B."/>
            <person name="Shaw E.I."/>
            <person name="Hoff W.D."/>
            <person name="Elshahed M.S."/>
        </authorList>
    </citation>
    <scope>NUCLEOTIDE SEQUENCE [LARGE SCALE GENOMIC DNA]</scope>
    <source>
        <strain evidence="2 4">DX253</strain>
    </source>
</reference>
<dbReference type="RefSeq" id="WP_007978326.1">
    <property type="nucleotide sequence ID" value="NZ_AEMG01000006.1"/>
</dbReference>
<reference evidence="5" key="3">
    <citation type="submission" date="2016-11" db="EMBL/GenBank/DDBJ databases">
        <authorList>
            <person name="Varghese N."/>
            <person name="Submissions S."/>
        </authorList>
    </citation>
    <scope>NUCLEOTIDE SEQUENCE [LARGE SCALE GENOMIC DNA]</scope>
    <source>
        <strain evidence="5">DX253</strain>
    </source>
</reference>
<dbReference type="PATRIC" id="fig|797209.4.peg.1386"/>
<evidence type="ECO:0000259" key="1">
    <source>
        <dbReference type="Pfam" id="PF00085"/>
    </source>
</evidence>
<evidence type="ECO:0000313" key="4">
    <source>
        <dbReference type="Proteomes" id="UP000003751"/>
    </source>
</evidence>
<evidence type="ECO:0000313" key="3">
    <source>
        <dbReference type="EMBL" id="SHK18249.1"/>
    </source>
</evidence>
<proteinExistence type="predicted"/>
<dbReference type="Pfam" id="PF00085">
    <property type="entry name" value="Thioredoxin"/>
    <property type="match status" value="1"/>
</dbReference>
<reference evidence="3" key="2">
    <citation type="submission" date="2016-11" db="EMBL/GenBank/DDBJ databases">
        <authorList>
            <person name="Jaros S."/>
            <person name="Januszkiewicz K."/>
            <person name="Wedrychowicz H."/>
        </authorList>
    </citation>
    <scope>NUCLEOTIDE SEQUENCE [LARGE SCALE GENOMIC DNA]</scope>
    <source>
        <strain evidence="3">DX253</strain>
    </source>
</reference>
<evidence type="ECO:0000313" key="2">
    <source>
        <dbReference type="EMBL" id="EFW92591.1"/>
    </source>
</evidence>
<dbReference type="Proteomes" id="UP000184203">
    <property type="component" value="Unassembled WGS sequence"/>
</dbReference>
<dbReference type="InterPro" id="IPR013766">
    <property type="entry name" value="Thioredoxin_domain"/>
</dbReference>